<dbReference type="Pfam" id="PF01968">
    <property type="entry name" value="Hydantoinase_A"/>
    <property type="match status" value="1"/>
</dbReference>
<dbReference type="GO" id="GO:0005829">
    <property type="term" value="C:cytosol"/>
    <property type="evidence" value="ECO:0007669"/>
    <property type="project" value="TreeGrafter"/>
</dbReference>
<feature type="domain" description="Hydantoinase/oxoprolinase N-terminal" evidence="2">
    <location>
        <begin position="4"/>
        <end position="174"/>
    </location>
</feature>
<accession>A0A419F2Z5</accession>
<dbReference type="InterPro" id="IPR043129">
    <property type="entry name" value="ATPase_NBD"/>
</dbReference>
<dbReference type="InterPro" id="IPR008040">
    <property type="entry name" value="Hydant_A_N"/>
</dbReference>
<evidence type="ECO:0000313" key="5">
    <source>
        <dbReference type="Proteomes" id="UP000285961"/>
    </source>
</evidence>
<dbReference type="SUPFAM" id="SSF53067">
    <property type="entry name" value="Actin-like ATPase domain"/>
    <property type="match status" value="1"/>
</dbReference>
<proteinExistence type="predicted"/>
<name>A0A419F2Z5_9BACT</name>
<dbReference type="Pfam" id="PF05378">
    <property type="entry name" value="Hydant_A_N"/>
    <property type="match status" value="1"/>
</dbReference>
<feature type="domain" description="Acetophenone carboxylase-like C-terminal" evidence="3">
    <location>
        <begin position="488"/>
        <end position="649"/>
    </location>
</feature>
<dbReference type="GO" id="GO:0017168">
    <property type="term" value="F:5-oxoprolinase (ATP-hydrolyzing) activity"/>
    <property type="evidence" value="ECO:0007669"/>
    <property type="project" value="TreeGrafter"/>
</dbReference>
<comment type="caution">
    <text evidence="4">The sequence shown here is derived from an EMBL/GenBank/DDBJ whole genome shotgun (WGS) entry which is preliminary data.</text>
</comment>
<dbReference type="PANTHER" id="PTHR11365:SF23">
    <property type="entry name" value="HYPOTHETICAL 5-OXOPROLINASE (EUROFUNG)-RELATED"/>
    <property type="match status" value="1"/>
</dbReference>
<organism evidence="4 5">
    <name type="scientific">Candidatus Abyssobacteria bacterium SURF_17</name>
    <dbReference type="NCBI Taxonomy" id="2093361"/>
    <lineage>
        <taxon>Bacteria</taxon>
        <taxon>Pseudomonadati</taxon>
        <taxon>Candidatus Hydrogenedentota</taxon>
        <taxon>Candidatus Abyssobacteria</taxon>
    </lineage>
</organism>
<evidence type="ECO:0000259" key="1">
    <source>
        <dbReference type="Pfam" id="PF01968"/>
    </source>
</evidence>
<gene>
    <name evidence="4" type="ORF">C4532_05570</name>
</gene>
<dbReference type="InterPro" id="IPR049517">
    <property type="entry name" value="ACX-like_C"/>
</dbReference>
<dbReference type="Pfam" id="PF19278">
    <property type="entry name" value="Hydant_A_C"/>
    <property type="match status" value="1"/>
</dbReference>
<evidence type="ECO:0000313" key="4">
    <source>
        <dbReference type="EMBL" id="RJP72747.1"/>
    </source>
</evidence>
<evidence type="ECO:0000259" key="3">
    <source>
        <dbReference type="Pfam" id="PF19278"/>
    </source>
</evidence>
<dbReference type="AlphaFoldDB" id="A0A419F2Z5"/>
<sequence length="671" mass="72563">MLVLGVDTGGTFTDLVLAEDGTLTMLKVASTPRNPAQALLQGIQKLCPGVIPESIVHGSTVATNALLERKGGRVALVTTAGFEDILEIGRQNRPSLYDFEVEKPPPLITRLNIFGVAERTLYDGTVEKAPEAKEVECIAEELVARQFDAVAVCFLHSYANPENERYVASVLEKAGITVSASHQVLPEYREYERFSTTAVNAYVLPVMSSYLGSIEAGLPTSVKLRVMQSNGGSISAARARTEAVQTVLSGPAAGVVGAFEMANQAGFSKVITFDMGGTSTDVSLCDGKISMRTRWAVGSAPIAIPAVDIHTVGAGGGSIAWLDPARLLHVGPQSAGADPGPVCYGQGTDLTVTDANLCLGRLAADHPLAGFMRLDVDRAREYMLKFAKDLQMPPLNAAEGILKIVNATMERAIRVISVERGHDPRQFSLVAFGGAGPMHACDLARALAIPTIIIPDDAGVLSAFGLLMGDIVKDFSQTVLLRVGESPAEHLDEVFSPLEEQARDALNAEGFRPDEIELQRLLDLRYAGQSYEVTVPALSDFLTLFHSEHLRLYGHSNPVRPVELVNVRLRAIGRAQKPRLAPMTEKEELTRDSAVGSSQAIFDGRTYKTPVYERSMLHWGNQFRGPALVTEMSSTTVVAPAFEARVDRYGNIIMTSVTDETRGEYWNREER</sequence>
<dbReference type="InterPro" id="IPR045079">
    <property type="entry name" value="Oxoprolinase-like"/>
</dbReference>
<reference evidence="4 5" key="1">
    <citation type="journal article" date="2017" name="ISME J.">
        <title>Energy and carbon metabolisms in a deep terrestrial subsurface fluid microbial community.</title>
        <authorList>
            <person name="Momper L."/>
            <person name="Jungbluth S.P."/>
            <person name="Lee M.D."/>
            <person name="Amend J.P."/>
        </authorList>
    </citation>
    <scope>NUCLEOTIDE SEQUENCE [LARGE SCALE GENOMIC DNA]</scope>
    <source>
        <strain evidence="4">SURF_17</strain>
    </source>
</reference>
<protein>
    <submittedName>
        <fullName evidence="4">Hydantoinase/oxoprolinase family protein</fullName>
    </submittedName>
</protein>
<dbReference type="GO" id="GO:0006749">
    <property type="term" value="P:glutathione metabolic process"/>
    <property type="evidence" value="ECO:0007669"/>
    <property type="project" value="TreeGrafter"/>
</dbReference>
<dbReference type="Proteomes" id="UP000285961">
    <property type="component" value="Unassembled WGS sequence"/>
</dbReference>
<dbReference type="PANTHER" id="PTHR11365">
    <property type="entry name" value="5-OXOPROLINASE RELATED"/>
    <property type="match status" value="1"/>
</dbReference>
<dbReference type="InterPro" id="IPR002821">
    <property type="entry name" value="Hydantoinase_A"/>
</dbReference>
<feature type="domain" description="Hydantoinase A/oxoprolinase" evidence="1">
    <location>
        <begin position="193"/>
        <end position="473"/>
    </location>
</feature>
<evidence type="ECO:0000259" key="2">
    <source>
        <dbReference type="Pfam" id="PF05378"/>
    </source>
</evidence>
<dbReference type="EMBL" id="QZKI01000040">
    <property type="protein sequence ID" value="RJP72747.1"/>
    <property type="molecule type" value="Genomic_DNA"/>
</dbReference>